<gene>
    <name evidence="1" type="ORF">DIZ78_02995</name>
</gene>
<dbReference type="AlphaFoldDB" id="A0A370DR57"/>
<dbReference type="Proteomes" id="UP000254771">
    <property type="component" value="Unassembled WGS sequence"/>
</dbReference>
<accession>A0A370DR57</accession>
<protein>
    <submittedName>
        <fullName evidence="1">Uncharacterized protein</fullName>
    </submittedName>
</protein>
<proteinExistence type="predicted"/>
<keyword evidence="2" id="KW-1185">Reference proteome</keyword>
<name>A0A370DR57_9GAMM</name>
<evidence type="ECO:0000313" key="1">
    <source>
        <dbReference type="EMBL" id="RDH87552.1"/>
    </source>
</evidence>
<dbReference type="EMBL" id="QFXE01000005">
    <property type="protein sequence ID" value="RDH87552.1"/>
    <property type="molecule type" value="Genomic_DNA"/>
</dbReference>
<sequence>MRDLKKLLKKKELNYYSGTDMPPFLKTLDRLTNFQVWEKDYNIWEQAHRERYMMIAWYLGKSIRMSEEEIKELLERCAKWPNP</sequence>
<comment type="caution">
    <text evidence="1">The sequence shown here is derived from an EMBL/GenBank/DDBJ whole genome shotgun (WGS) entry which is preliminary data.</text>
</comment>
<organism evidence="1 2">
    <name type="scientific">endosymbiont of Escarpia spicata</name>
    <dbReference type="NCBI Taxonomy" id="2200908"/>
    <lineage>
        <taxon>Bacteria</taxon>
        <taxon>Pseudomonadati</taxon>
        <taxon>Pseudomonadota</taxon>
        <taxon>Gammaproteobacteria</taxon>
        <taxon>sulfur-oxidizing symbionts</taxon>
    </lineage>
</organism>
<reference evidence="1 2" key="1">
    <citation type="journal article" date="2018" name="ISME J.">
        <title>Endosymbiont genomes yield clues of tubeworm success.</title>
        <authorList>
            <person name="Li Y."/>
            <person name="Liles M.R."/>
            <person name="Halanych K.M."/>
        </authorList>
    </citation>
    <scope>NUCLEOTIDE SEQUENCE [LARGE SCALE GENOMIC DNA]</scope>
    <source>
        <strain evidence="1">A1462</strain>
    </source>
</reference>
<evidence type="ECO:0000313" key="2">
    <source>
        <dbReference type="Proteomes" id="UP000254771"/>
    </source>
</evidence>